<feature type="compositionally biased region" description="Basic and acidic residues" evidence="5">
    <location>
        <begin position="751"/>
        <end position="821"/>
    </location>
</feature>
<dbReference type="Pfam" id="PF00628">
    <property type="entry name" value="PHD"/>
    <property type="match status" value="1"/>
</dbReference>
<keyword evidence="2 4" id="KW-0863">Zinc-finger</keyword>
<evidence type="ECO:0000313" key="8">
    <source>
        <dbReference type="Proteomes" id="UP000313359"/>
    </source>
</evidence>
<feature type="region of interest" description="Disordered" evidence="5">
    <location>
        <begin position="116"/>
        <end position="219"/>
    </location>
</feature>
<feature type="compositionally biased region" description="Low complexity" evidence="5">
    <location>
        <begin position="1201"/>
        <end position="1211"/>
    </location>
</feature>
<feature type="compositionally biased region" description="Polar residues" evidence="5">
    <location>
        <begin position="995"/>
        <end position="1023"/>
    </location>
</feature>
<keyword evidence="3" id="KW-0862">Zinc</keyword>
<feature type="region of interest" description="Disordered" evidence="5">
    <location>
        <begin position="742"/>
        <end position="854"/>
    </location>
</feature>
<dbReference type="InterPro" id="IPR019787">
    <property type="entry name" value="Znf_PHD-finger"/>
</dbReference>
<feature type="compositionally biased region" description="Low complexity" evidence="5">
    <location>
        <begin position="1143"/>
        <end position="1172"/>
    </location>
</feature>
<dbReference type="PANTHER" id="PTHR14296">
    <property type="entry name" value="REMODELING AND SPACING FACTOR 1"/>
    <property type="match status" value="1"/>
</dbReference>
<feature type="compositionally biased region" description="Pro residues" evidence="5">
    <location>
        <begin position="10"/>
        <end position="21"/>
    </location>
</feature>
<feature type="region of interest" description="Disordered" evidence="5">
    <location>
        <begin position="1143"/>
        <end position="1211"/>
    </location>
</feature>
<dbReference type="SMART" id="SM00249">
    <property type="entry name" value="PHD"/>
    <property type="match status" value="1"/>
</dbReference>
<dbReference type="PROSITE" id="PS50016">
    <property type="entry name" value="ZF_PHD_2"/>
    <property type="match status" value="1"/>
</dbReference>
<dbReference type="GO" id="GO:0008270">
    <property type="term" value="F:zinc ion binding"/>
    <property type="evidence" value="ECO:0007669"/>
    <property type="project" value="UniProtKB-KW"/>
</dbReference>
<feature type="compositionally biased region" description="Basic residues" evidence="5">
    <location>
        <begin position="287"/>
        <end position="297"/>
    </location>
</feature>
<feature type="compositionally biased region" description="Basic and acidic residues" evidence="5">
    <location>
        <begin position="144"/>
        <end position="187"/>
    </location>
</feature>
<dbReference type="SUPFAM" id="SSF57903">
    <property type="entry name" value="FYVE/PHD zinc finger"/>
    <property type="match status" value="1"/>
</dbReference>
<feature type="compositionally biased region" description="Polar residues" evidence="5">
    <location>
        <begin position="831"/>
        <end position="852"/>
    </location>
</feature>
<dbReference type="PROSITE" id="PS01359">
    <property type="entry name" value="ZF_PHD_1"/>
    <property type="match status" value="1"/>
</dbReference>
<proteinExistence type="predicted"/>
<name>A0A5C2RRU6_9APHY</name>
<keyword evidence="1" id="KW-0479">Metal-binding</keyword>
<protein>
    <recommendedName>
        <fullName evidence="6">PHD-type domain-containing protein</fullName>
    </recommendedName>
</protein>
<dbReference type="GO" id="GO:0031213">
    <property type="term" value="C:RSF complex"/>
    <property type="evidence" value="ECO:0007669"/>
    <property type="project" value="InterPro"/>
</dbReference>
<feature type="compositionally biased region" description="Polar residues" evidence="5">
    <location>
        <begin position="1107"/>
        <end position="1124"/>
    </location>
</feature>
<dbReference type="Proteomes" id="UP000313359">
    <property type="component" value="Unassembled WGS sequence"/>
</dbReference>
<dbReference type="EMBL" id="ML122307">
    <property type="protein sequence ID" value="RPD54293.1"/>
    <property type="molecule type" value="Genomic_DNA"/>
</dbReference>
<feature type="region of interest" description="Disordered" evidence="5">
    <location>
        <begin position="274"/>
        <end position="376"/>
    </location>
</feature>
<reference evidence="7" key="1">
    <citation type="journal article" date="2018" name="Genome Biol. Evol.">
        <title>Genomics and development of Lentinus tigrinus, a white-rot wood-decaying mushroom with dimorphic fruiting bodies.</title>
        <authorList>
            <person name="Wu B."/>
            <person name="Xu Z."/>
            <person name="Knudson A."/>
            <person name="Carlson A."/>
            <person name="Chen N."/>
            <person name="Kovaka S."/>
            <person name="LaButti K."/>
            <person name="Lipzen A."/>
            <person name="Pennachio C."/>
            <person name="Riley R."/>
            <person name="Schakwitz W."/>
            <person name="Umezawa K."/>
            <person name="Ohm R.A."/>
            <person name="Grigoriev I.V."/>
            <person name="Nagy L.G."/>
            <person name="Gibbons J."/>
            <person name="Hibbett D."/>
        </authorList>
    </citation>
    <scope>NUCLEOTIDE SEQUENCE [LARGE SCALE GENOMIC DNA]</scope>
    <source>
        <strain evidence="7">ALCF2SS1-6</strain>
    </source>
</reference>
<sequence>MARRTATPATPAPPAPLPPPPRDLAALAESDPHWAANIHSLRRNWKWANFSQFFYTFAPLLNMPDVFLSDVEDDLARGTNLYLPRIMHRLLYTLSQDRKLSIDNWQTALRRQYLRRDPAANPIGPEPKAPSRDSSLAPSEEVQEEAKEDVTMNEPKPEEGGLSDGRHSEQPAEKAQGESSSEPKAEPIDDSQVPANTEEDDPSKVEEEQQEESKDWLDLPMLEKLDSLHLLTEWQFQNPHRVRQLMKDDDDAANWRIEPIGYDAKTNAYWLIGPDRLWIQRVPPRPPRNRTLKRKRPSAPPKRPAPKAPDTSSDEEDDEPVAPSKRTRIQSNTRSSRSQPQAKANGRSTRASRRAAPSSDELVSPGKSTRAAKVQANKKLDIQAKELAEFQRQAAALARAQTSPRSPRKSRAAATSPAKRAVGTRVSARLRGSVRGGGDGGEDDSDDEWQQVPEEWLQEEASSQRRTRARTRSKGKARAELEDDEPEEDPEADEEEQMDGDEEQADVAEQQPADEEEADAETGDGDDPVEAAHADEDADKDDLLQKAGLESGSVSDLTDLSDAEEAEDDDAEDDEPADAPPPAKRQRGGGKRGRGGRRKSAASKRTSTRARRGRTAAEAPSSPAKQSSSPSKARAQTKSKLQSSKSKSKSQANADAEQEPVREPEEDQEEELPAPPLPEGFIEWEAIAVTLTEWEHVADPFEKATHYLEKALYKMLTQNIVPLVTTDLREAEKRRRLEEAIVHRKRSSRIALKESEKEEQKMAARKKAEDEEKNARARRQEARQKKEEEERAKREKAREQRAREREEREARARAKAERAEREEAEAEAARSTATPVSGTQQSSSSLQPSRMVTPNGVRTPDWILDCEICHRQGVNVDDGMAMVSCGSCNRWQHIKCHDLADQRAGRPRRDWEKQQFYCMRCRQRAANGGTYGTQGYPMHQQQQPYGWQQRSGGPVHLHKPGVDPYAQTSDVRYSHSSHTQSHRSPVLENGGGMGYSQQQPQYLQNNVGAASYSRSSYPNSNLSIHHYQPDQRGLSSRAMPTSSQGSWSSNGGYGGPSDPLTGRMPSSSQYASQYNGGGLYGSSRMSTGYQNHSSPPIPQYNDHGAGMSSSRWSSTQSNGYSSPAVQEAAQSLAFMHDSAISGSSRYASSSLPAQSSSYGQIPASSSQSHSSYAPPPPGIDPLTGQPFPRVEQHVGHRLAHSSSSGSFNFPS</sequence>
<feature type="compositionally biased region" description="Polar residues" evidence="5">
    <location>
        <begin position="329"/>
        <end position="342"/>
    </location>
</feature>
<feature type="compositionally biased region" description="Pro residues" evidence="5">
    <location>
        <begin position="298"/>
        <end position="307"/>
    </location>
</feature>
<feature type="region of interest" description="Disordered" evidence="5">
    <location>
        <begin position="932"/>
        <end position="1124"/>
    </location>
</feature>
<feature type="compositionally biased region" description="Polar residues" evidence="5">
    <location>
        <begin position="939"/>
        <end position="951"/>
    </location>
</feature>
<feature type="compositionally biased region" description="Polar residues" evidence="5">
    <location>
        <begin position="1064"/>
        <end position="1074"/>
    </location>
</feature>
<feature type="compositionally biased region" description="Polar residues" evidence="5">
    <location>
        <begin position="966"/>
        <end position="983"/>
    </location>
</feature>
<dbReference type="OrthoDB" id="303107at2759"/>
<feature type="compositionally biased region" description="Basic residues" evidence="5">
    <location>
        <begin position="584"/>
        <end position="614"/>
    </location>
</feature>
<feature type="compositionally biased region" description="Polar residues" evidence="5">
    <location>
        <begin position="1083"/>
        <end position="1094"/>
    </location>
</feature>
<feature type="compositionally biased region" description="Basic and acidic residues" evidence="5">
    <location>
        <begin position="202"/>
        <end position="219"/>
    </location>
</feature>
<dbReference type="PANTHER" id="PTHR14296:SF3">
    <property type="entry name" value="DIKAR, ISOFORM F"/>
    <property type="match status" value="1"/>
</dbReference>
<evidence type="ECO:0000313" key="7">
    <source>
        <dbReference type="EMBL" id="RPD54293.1"/>
    </source>
</evidence>
<dbReference type="InterPro" id="IPR019786">
    <property type="entry name" value="Zinc_finger_PHD-type_CS"/>
</dbReference>
<feature type="compositionally biased region" description="Acidic residues" evidence="5">
    <location>
        <begin position="440"/>
        <end position="449"/>
    </location>
</feature>
<feature type="compositionally biased region" description="Acidic residues" evidence="5">
    <location>
        <begin position="559"/>
        <end position="577"/>
    </location>
</feature>
<dbReference type="InterPro" id="IPR028938">
    <property type="entry name" value="Rsf1-like"/>
</dbReference>
<gene>
    <name evidence="7" type="ORF">L227DRAFT_534741</name>
</gene>
<accession>A0A5C2RRU6</accession>
<dbReference type="InterPro" id="IPR001965">
    <property type="entry name" value="Znf_PHD"/>
</dbReference>
<evidence type="ECO:0000256" key="4">
    <source>
        <dbReference type="PROSITE-ProRule" id="PRU00146"/>
    </source>
</evidence>
<keyword evidence="8" id="KW-1185">Reference proteome</keyword>
<evidence type="ECO:0000256" key="3">
    <source>
        <dbReference type="ARBA" id="ARBA00022833"/>
    </source>
</evidence>
<feature type="region of interest" description="Disordered" evidence="5">
    <location>
        <begin position="1"/>
        <end position="21"/>
    </location>
</feature>
<dbReference type="CDD" id="cd15489">
    <property type="entry name" value="PHD_SF"/>
    <property type="match status" value="1"/>
</dbReference>
<feature type="compositionally biased region" description="Low complexity" evidence="5">
    <location>
        <begin position="344"/>
        <end position="359"/>
    </location>
</feature>
<evidence type="ECO:0000256" key="5">
    <source>
        <dbReference type="SAM" id="MobiDB-lite"/>
    </source>
</evidence>
<feature type="compositionally biased region" description="Polar residues" evidence="5">
    <location>
        <begin position="1038"/>
        <end position="1050"/>
    </location>
</feature>
<dbReference type="GO" id="GO:0006355">
    <property type="term" value="P:regulation of DNA-templated transcription"/>
    <property type="evidence" value="ECO:0007669"/>
    <property type="project" value="InterPro"/>
</dbReference>
<evidence type="ECO:0000256" key="2">
    <source>
        <dbReference type="ARBA" id="ARBA00022771"/>
    </source>
</evidence>
<dbReference type="InterPro" id="IPR011011">
    <property type="entry name" value="Znf_FYVE_PHD"/>
</dbReference>
<feature type="compositionally biased region" description="Low complexity" evidence="5">
    <location>
        <begin position="616"/>
        <end position="651"/>
    </location>
</feature>
<feature type="region of interest" description="Disordered" evidence="5">
    <location>
        <begin position="392"/>
        <end position="681"/>
    </location>
</feature>
<feature type="domain" description="PHD-type" evidence="6">
    <location>
        <begin position="863"/>
        <end position="924"/>
    </location>
</feature>
<dbReference type="AlphaFoldDB" id="A0A5C2RRU6"/>
<dbReference type="STRING" id="1328759.A0A5C2RRU6"/>
<dbReference type="InterPro" id="IPR013083">
    <property type="entry name" value="Znf_RING/FYVE/PHD"/>
</dbReference>
<feature type="compositionally biased region" description="Acidic residues" evidence="5">
    <location>
        <begin position="481"/>
        <end position="529"/>
    </location>
</feature>
<organism evidence="7 8">
    <name type="scientific">Lentinus tigrinus ALCF2SS1-6</name>
    <dbReference type="NCBI Taxonomy" id="1328759"/>
    <lineage>
        <taxon>Eukaryota</taxon>
        <taxon>Fungi</taxon>
        <taxon>Dikarya</taxon>
        <taxon>Basidiomycota</taxon>
        <taxon>Agaricomycotina</taxon>
        <taxon>Agaricomycetes</taxon>
        <taxon>Polyporales</taxon>
        <taxon>Polyporaceae</taxon>
        <taxon>Lentinus</taxon>
    </lineage>
</organism>
<evidence type="ECO:0000256" key="1">
    <source>
        <dbReference type="ARBA" id="ARBA00022723"/>
    </source>
</evidence>
<evidence type="ECO:0000259" key="6">
    <source>
        <dbReference type="PROSITE" id="PS50016"/>
    </source>
</evidence>
<dbReference type="Gene3D" id="3.30.40.10">
    <property type="entry name" value="Zinc/RING finger domain, C3HC4 (zinc finger)"/>
    <property type="match status" value="1"/>
</dbReference>
<feature type="compositionally biased region" description="Basic residues" evidence="5">
    <location>
        <begin position="465"/>
        <end position="476"/>
    </location>
</feature>